<keyword evidence="2" id="KW-1185">Reference proteome</keyword>
<dbReference type="GO" id="GO:0030623">
    <property type="term" value="F:U5 snRNA binding"/>
    <property type="evidence" value="ECO:0007669"/>
    <property type="project" value="TreeGrafter"/>
</dbReference>
<proteinExistence type="predicted"/>
<dbReference type="InterPro" id="IPR027652">
    <property type="entry name" value="PRP8"/>
</dbReference>
<accession>A0A9P6IIQ6</accession>
<dbReference type="AlphaFoldDB" id="A0A9P6IIQ6"/>
<dbReference type="GO" id="GO:0030620">
    <property type="term" value="F:U2 snRNA binding"/>
    <property type="evidence" value="ECO:0007669"/>
    <property type="project" value="TreeGrafter"/>
</dbReference>
<dbReference type="EMBL" id="JAAAHW010010672">
    <property type="protein sequence ID" value="KAF9923706.1"/>
    <property type="molecule type" value="Genomic_DNA"/>
</dbReference>
<dbReference type="GO" id="GO:0030619">
    <property type="term" value="F:U1 snRNA binding"/>
    <property type="evidence" value="ECO:0007669"/>
    <property type="project" value="TreeGrafter"/>
</dbReference>
<evidence type="ECO:0000313" key="2">
    <source>
        <dbReference type="Proteomes" id="UP000749646"/>
    </source>
</evidence>
<dbReference type="OrthoDB" id="1931567at2759"/>
<comment type="caution">
    <text evidence="1">The sequence shown here is derived from an EMBL/GenBank/DDBJ whole genome shotgun (WGS) entry which is preliminary data.</text>
</comment>
<gene>
    <name evidence="1" type="primary">PRP8_6</name>
    <name evidence="1" type="ORF">BGZ65_008720</name>
</gene>
<reference evidence="1" key="1">
    <citation type="journal article" date="2020" name="Fungal Divers.">
        <title>Resolving the Mortierellaceae phylogeny through synthesis of multi-gene phylogenetics and phylogenomics.</title>
        <authorList>
            <person name="Vandepol N."/>
            <person name="Liber J."/>
            <person name="Desiro A."/>
            <person name="Na H."/>
            <person name="Kennedy M."/>
            <person name="Barry K."/>
            <person name="Grigoriev I.V."/>
            <person name="Miller A.N."/>
            <person name="O'Donnell K."/>
            <person name="Stajich J.E."/>
            <person name="Bonito G."/>
        </authorList>
    </citation>
    <scope>NUCLEOTIDE SEQUENCE</scope>
    <source>
        <strain evidence="1">MES-2147</strain>
    </source>
</reference>
<dbReference type="GO" id="GO:0000244">
    <property type="term" value="P:spliceosomal tri-snRNP complex assembly"/>
    <property type="evidence" value="ECO:0007669"/>
    <property type="project" value="TreeGrafter"/>
</dbReference>
<sequence length="93" mass="10825">TIQMEIDMDKYRRSTTGSMVANPTVNDLSYKSWHLDLNQMYNLCKTEKQMMSDLTDKNYFYLFDKPGFSAVKALNVAIPGGRKFEPLYRDVDL</sequence>
<dbReference type="GO" id="GO:0071013">
    <property type="term" value="C:catalytic step 2 spliceosome"/>
    <property type="evidence" value="ECO:0007669"/>
    <property type="project" value="TreeGrafter"/>
</dbReference>
<dbReference type="PANTHER" id="PTHR11140">
    <property type="entry name" value="PRE-MRNA SPLICING FACTOR PRP8"/>
    <property type="match status" value="1"/>
</dbReference>
<dbReference type="GO" id="GO:0017070">
    <property type="term" value="F:U6 snRNA binding"/>
    <property type="evidence" value="ECO:0007669"/>
    <property type="project" value="TreeGrafter"/>
</dbReference>
<organism evidence="1 2">
    <name type="scientific">Modicella reniformis</name>
    <dbReference type="NCBI Taxonomy" id="1440133"/>
    <lineage>
        <taxon>Eukaryota</taxon>
        <taxon>Fungi</taxon>
        <taxon>Fungi incertae sedis</taxon>
        <taxon>Mucoromycota</taxon>
        <taxon>Mortierellomycotina</taxon>
        <taxon>Mortierellomycetes</taxon>
        <taxon>Mortierellales</taxon>
        <taxon>Mortierellaceae</taxon>
        <taxon>Modicella</taxon>
    </lineage>
</organism>
<protein>
    <submittedName>
        <fullName evidence="1">Pre-mRNA-splicing factor 8</fullName>
    </submittedName>
</protein>
<evidence type="ECO:0000313" key="1">
    <source>
        <dbReference type="EMBL" id="KAF9923706.1"/>
    </source>
</evidence>
<dbReference type="GO" id="GO:0005682">
    <property type="term" value="C:U5 snRNP"/>
    <property type="evidence" value="ECO:0007669"/>
    <property type="project" value="TreeGrafter"/>
</dbReference>
<dbReference type="PANTHER" id="PTHR11140:SF0">
    <property type="entry name" value="PRE-MRNA-PROCESSING-SPLICING FACTOR 8"/>
    <property type="match status" value="1"/>
</dbReference>
<dbReference type="GO" id="GO:0097157">
    <property type="term" value="F:pre-mRNA intronic binding"/>
    <property type="evidence" value="ECO:0007669"/>
    <property type="project" value="TreeGrafter"/>
</dbReference>
<name>A0A9P6IIQ6_9FUNG</name>
<feature type="non-terminal residue" evidence="1">
    <location>
        <position position="1"/>
    </location>
</feature>
<dbReference type="Proteomes" id="UP000749646">
    <property type="component" value="Unassembled WGS sequence"/>
</dbReference>